<feature type="compositionally biased region" description="Acidic residues" evidence="1">
    <location>
        <begin position="98"/>
        <end position="111"/>
    </location>
</feature>
<gene>
    <name evidence="3" type="primary">LOC100901708</name>
</gene>
<evidence type="ECO:0000313" key="3">
    <source>
        <dbReference type="RefSeq" id="XP_003748566.1"/>
    </source>
</evidence>
<proteinExistence type="predicted"/>
<feature type="compositionally biased region" description="Basic and acidic residues" evidence="1">
    <location>
        <begin position="137"/>
        <end position="146"/>
    </location>
</feature>
<sequence length="192" mass="21510">MAKRYPERRGDTARATNDPVTARIEPSTSDLLRRRPSDTRESISEPIDLSVRAPPSPSATRSTFPGLSRKMPMKIGARRKPAQETNGDMPSTSRGPTDVEEISFPEMIDSDDGMRSPNFPTKRRFFGKGDEGEEEDERRPPLKSDARLERAFGVTQRPAPIDIQTWLNGGRCGMLSPWKGSRRRTIAESHDS</sequence>
<dbReference type="Proteomes" id="UP000694867">
    <property type="component" value="Unplaced"/>
</dbReference>
<feature type="region of interest" description="Disordered" evidence="1">
    <location>
        <begin position="1"/>
        <end position="146"/>
    </location>
</feature>
<accession>A0AAJ6QYW8</accession>
<dbReference type="RefSeq" id="XP_003748566.1">
    <property type="nucleotide sequence ID" value="XM_003748518.2"/>
</dbReference>
<feature type="compositionally biased region" description="Polar residues" evidence="1">
    <location>
        <begin position="83"/>
        <end position="95"/>
    </location>
</feature>
<feature type="compositionally biased region" description="Basic and acidic residues" evidence="1">
    <location>
        <begin position="1"/>
        <end position="12"/>
    </location>
</feature>
<keyword evidence="2" id="KW-1185">Reference proteome</keyword>
<evidence type="ECO:0000256" key="1">
    <source>
        <dbReference type="SAM" id="MobiDB-lite"/>
    </source>
</evidence>
<dbReference type="AlphaFoldDB" id="A0AAJ6QYW8"/>
<reference evidence="3" key="1">
    <citation type="submission" date="2025-08" db="UniProtKB">
        <authorList>
            <consortium name="RefSeq"/>
        </authorList>
    </citation>
    <scope>IDENTIFICATION</scope>
</reference>
<name>A0AAJ6QYW8_9ACAR</name>
<feature type="compositionally biased region" description="Basic and acidic residues" evidence="1">
    <location>
        <begin position="31"/>
        <end position="43"/>
    </location>
</feature>
<dbReference type="KEGG" id="goe:100901708"/>
<dbReference type="GeneID" id="100901708"/>
<evidence type="ECO:0000313" key="2">
    <source>
        <dbReference type="Proteomes" id="UP000694867"/>
    </source>
</evidence>
<organism evidence="2 3">
    <name type="scientific">Galendromus occidentalis</name>
    <name type="common">western predatory mite</name>
    <dbReference type="NCBI Taxonomy" id="34638"/>
    <lineage>
        <taxon>Eukaryota</taxon>
        <taxon>Metazoa</taxon>
        <taxon>Ecdysozoa</taxon>
        <taxon>Arthropoda</taxon>
        <taxon>Chelicerata</taxon>
        <taxon>Arachnida</taxon>
        <taxon>Acari</taxon>
        <taxon>Parasitiformes</taxon>
        <taxon>Mesostigmata</taxon>
        <taxon>Gamasina</taxon>
        <taxon>Phytoseioidea</taxon>
        <taxon>Phytoseiidae</taxon>
        <taxon>Typhlodrominae</taxon>
        <taxon>Galendromus</taxon>
    </lineage>
</organism>
<protein>
    <submittedName>
        <fullName evidence="3">Uncharacterized protein LOC100901708</fullName>
    </submittedName>
</protein>